<feature type="compositionally biased region" description="Polar residues" evidence="2">
    <location>
        <begin position="203"/>
        <end position="213"/>
    </location>
</feature>
<organism evidence="3 4">
    <name type="scientific">Candida verbasci</name>
    <dbReference type="NCBI Taxonomy" id="1227364"/>
    <lineage>
        <taxon>Eukaryota</taxon>
        <taxon>Fungi</taxon>
        <taxon>Dikarya</taxon>
        <taxon>Ascomycota</taxon>
        <taxon>Saccharomycotina</taxon>
        <taxon>Pichiomycetes</taxon>
        <taxon>Debaryomycetaceae</taxon>
        <taxon>Candida/Lodderomyces clade</taxon>
        <taxon>Candida</taxon>
    </lineage>
</organism>
<dbReference type="Proteomes" id="UP001152885">
    <property type="component" value="Unassembled WGS sequence"/>
</dbReference>
<dbReference type="AlphaFoldDB" id="A0A9W4U187"/>
<evidence type="ECO:0000313" key="3">
    <source>
        <dbReference type="EMBL" id="CAI5760302.1"/>
    </source>
</evidence>
<feature type="region of interest" description="Disordered" evidence="2">
    <location>
        <begin position="132"/>
        <end position="189"/>
    </location>
</feature>
<accession>A0A9W4U187</accession>
<feature type="coiled-coil region" evidence="1">
    <location>
        <begin position="245"/>
        <end position="272"/>
    </location>
</feature>
<proteinExistence type="predicted"/>
<keyword evidence="1" id="KW-0175">Coiled coil</keyword>
<name>A0A9W4U187_9ASCO</name>
<evidence type="ECO:0000313" key="4">
    <source>
        <dbReference type="Proteomes" id="UP001152885"/>
    </source>
</evidence>
<dbReference type="EMBL" id="CANTUO010000006">
    <property type="protein sequence ID" value="CAI5760302.1"/>
    <property type="molecule type" value="Genomic_DNA"/>
</dbReference>
<feature type="region of interest" description="Disordered" evidence="2">
    <location>
        <begin position="1"/>
        <end position="47"/>
    </location>
</feature>
<evidence type="ECO:0000256" key="2">
    <source>
        <dbReference type="SAM" id="MobiDB-lite"/>
    </source>
</evidence>
<dbReference type="OrthoDB" id="4016300at2759"/>
<keyword evidence="4" id="KW-1185">Reference proteome</keyword>
<comment type="caution">
    <text evidence="3">The sequence shown here is derived from an EMBL/GenBank/DDBJ whole genome shotgun (WGS) entry which is preliminary data.</text>
</comment>
<feature type="compositionally biased region" description="Basic residues" evidence="2">
    <location>
        <begin position="74"/>
        <end position="83"/>
    </location>
</feature>
<feature type="region of interest" description="Disordered" evidence="2">
    <location>
        <begin position="198"/>
        <end position="217"/>
    </location>
</feature>
<sequence length="285" mass="32848">MKVSTSVISNVQVPETLEESLPTDKRKKMSEAEELNETFGINENDEEIEEIISDESNRSTRLKFKLPPKPQTRDKKKTNKIRKSSIENHLVANTPLKDSDNDVLSTPVGSFEENRNEIVSIKKRKQPIIEIAQESNQKQVDADKTKSIETATPKRRKSPIIEITQEESSRKEEVEPEIEQSYDFEPPESESIIRALTPKQDYTELTNSSTHKTSAGDAYDFINEGVKSYSNNLINQLKSIEFEVLKKKNELQAELNNEMKQIEEKQKRKLSEISKYVEDEFKKLK</sequence>
<gene>
    <name evidence="3" type="ORF">CANVERA_P4812</name>
</gene>
<protein>
    <submittedName>
        <fullName evidence="3">Uncharacterized protein</fullName>
    </submittedName>
</protein>
<reference evidence="3" key="1">
    <citation type="submission" date="2022-12" db="EMBL/GenBank/DDBJ databases">
        <authorList>
            <person name="Brejova B."/>
        </authorList>
    </citation>
    <scope>NUCLEOTIDE SEQUENCE</scope>
</reference>
<feature type="region of interest" description="Disordered" evidence="2">
    <location>
        <begin position="62"/>
        <end position="108"/>
    </location>
</feature>
<feature type="compositionally biased region" description="Polar residues" evidence="2">
    <location>
        <begin position="1"/>
        <end position="13"/>
    </location>
</feature>
<evidence type="ECO:0000256" key="1">
    <source>
        <dbReference type="SAM" id="Coils"/>
    </source>
</evidence>
<feature type="compositionally biased region" description="Acidic residues" evidence="2">
    <location>
        <begin position="174"/>
        <end position="188"/>
    </location>
</feature>